<protein>
    <submittedName>
        <fullName evidence="3">MerR family transcriptional regulator</fullName>
    </submittedName>
</protein>
<dbReference type="Gene3D" id="1.10.1660.10">
    <property type="match status" value="1"/>
</dbReference>
<proteinExistence type="predicted"/>
<dbReference type="PROSITE" id="PS50937">
    <property type="entry name" value="HTH_MERR_2"/>
    <property type="match status" value="1"/>
</dbReference>
<dbReference type="EMBL" id="JAEHOH010000019">
    <property type="protein sequence ID" value="MBK0419927.1"/>
    <property type="molecule type" value="Genomic_DNA"/>
</dbReference>
<keyword evidence="4" id="KW-1185">Reference proteome</keyword>
<dbReference type="AlphaFoldDB" id="A0A934UWH7"/>
<dbReference type="SMART" id="SM00422">
    <property type="entry name" value="HTH_MERR"/>
    <property type="match status" value="1"/>
</dbReference>
<dbReference type="GO" id="GO:0003677">
    <property type="term" value="F:DNA binding"/>
    <property type="evidence" value="ECO:0007669"/>
    <property type="project" value="UniProtKB-KW"/>
</dbReference>
<dbReference type="CDD" id="cd01106">
    <property type="entry name" value="HTH_TipAL-Mta"/>
    <property type="match status" value="1"/>
</dbReference>
<evidence type="ECO:0000313" key="3">
    <source>
        <dbReference type="EMBL" id="MBK0419927.1"/>
    </source>
</evidence>
<organism evidence="3 4">
    <name type="scientific">Leucobacter chromiisoli</name>
    <dbReference type="NCBI Taxonomy" id="2796471"/>
    <lineage>
        <taxon>Bacteria</taxon>
        <taxon>Bacillati</taxon>
        <taxon>Actinomycetota</taxon>
        <taxon>Actinomycetes</taxon>
        <taxon>Micrococcales</taxon>
        <taxon>Microbacteriaceae</taxon>
        <taxon>Leucobacter</taxon>
    </lineage>
</organism>
<sequence length="138" mass="14999">MPESGMMHIGELAERTELSLRTIRHYDEIGLLTPSGRSEGGFRLYTEDDLERLMLIRRMKPLGYSLEQMGDLLRAIDNAGSAGSAGANAQRALEDFRADAEERRAKLAKQLGAADEFIGQLQRATAGAEGSDSEATGV</sequence>
<dbReference type="InterPro" id="IPR047057">
    <property type="entry name" value="MerR_fam"/>
</dbReference>
<comment type="caution">
    <text evidence="3">The sequence shown here is derived from an EMBL/GenBank/DDBJ whole genome shotgun (WGS) entry which is preliminary data.</text>
</comment>
<dbReference type="Pfam" id="PF13411">
    <property type="entry name" value="MerR_1"/>
    <property type="match status" value="1"/>
</dbReference>
<dbReference type="InterPro" id="IPR000551">
    <property type="entry name" value="MerR-type_HTH_dom"/>
</dbReference>
<keyword evidence="1" id="KW-0238">DNA-binding</keyword>
<dbReference type="RefSeq" id="WP_200116061.1">
    <property type="nucleotide sequence ID" value="NZ_JAEHOH010000019.1"/>
</dbReference>
<name>A0A934UWH7_9MICO</name>
<feature type="domain" description="HTH merR-type" evidence="2">
    <location>
        <begin position="6"/>
        <end position="75"/>
    </location>
</feature>
<dbReference type="Proteomes" id="UP000608530">
    <property type="component" value="Unassembled WGS sequence"/>
</dbReference>
<dbReference type="PRINTS" id="PR00040">
    <property type="entry name" value="HTHMERR"/>
</dbReference>
<gene>
    <name evidence="3" type="ORF">JD276_12890</name>
</gene>
<dbReference type="SUPFAM" id="SSF46955">
    <property type="entry name" value="Putative DNA-binding domain"/>
    <property type="match status" value="1"/>
</dbReference>
<evidence type="ECO:0000313" key="4">
    <source>
        <dbReference type="Proteomes" id="UP000608530"/>
    </source>
</evidence>
<evidence type="ECO:0000256" key="1">
    <source>
        <dbReference type="ARBA" id="ARBA00023125"/>
    </source>
</evidence>
<dbReference type="GO" id="GO:0003700">
    <property type="term" value="F:DNA-binding transcription factor activity"/>
    <property type="evidence" value="ECO:0007669"/>
    <property type="project" value="InterPro"/>
</dbReference>
<dbReference type="PANTHER" id="PTHR30204:SF93">
    <property type="entry name" value="HTH MERR-TYPE DOMAIN-CONTAINING PROTEIN"/>
    <property type="match status" value="1"/>
</dbReference>
<dbReference type="InterPro" id="IPR009061">
    <property type="entry name" value="DNA-bd_dom_put_sf"/>
</dbReference>
<dbReference type="PROSITE" id="PS00552">
    <property type="entry name" value="HTH_MERR_1"/>
    <property type="match status" value="1"/>
</dbReference>
<dbReference type="PANTHER" id="PTHR30204">
    <property type="entry name" value="REDOX-CYCLING DRUG-SENSING TRANSCRIPTIONAL ACTIVATOR SOXR"/>
    <property type="match status" value="1"/>
</dbReference>
<evidence type="ECO:0000259" key="2">
    <source>
        <dbReference type="PROSITE" id="PS50937"/>
    </source>
</evidence>
<accession>A0A934UWH7</accession>
<reference evidence="3" key="1">
    <citation type="submission" date="2020-12" db="EMBL/GenBank/DDBJ databases">
        <title>Leucobacter sp. CAS1, isolated from Chromium sludge.</title>
        <authorList>
            <person name="Xu Z."/>
        </authorList>
    </citation>
    <scope>NUCLEOTIDE SEQUENCE</scope>
    <source>
        <strain evidence="3">CSA1</strain>
    </source>
</reference>